<reference evidence="1" key="1">
    <citation type="journal article" date="2020" name="Nature">
        <title>Giant virus diversity and host interactions through global metagenomics.</title>
        <authorList>
            <person name="Schulz F."/>
            <person name="Roux S."/>
            <person name="Paez-Espino D."/>
            <person name="Jungbluth S."/>
            <person name="Walsh D.A."/>
            <person name="Denef V.J."/>
            <person name="McMahon K.D."/>
            <person name="Konstantinidis K.T."/>
            <person name="Eloe-Fadrosh E.A."/>
            <person name="Kyrpides N.C."/>
            <person name="Woyke T."/>
        </authorList>
    </citation>
    <scope>NUCLEOTIDE SEQUENCE</scope>
    <source>
        <strain evidence="1">GVMAG-S-ERX555967-130</strain>
    </source>
</reference>
<organism evidence="1">
    <name type="scientific">viral metagenome</name>
    <dbReference type="NCBI Taxonomy" id="1070528"/>
    <lineage>
        <taxon>unclassified sequences</taxon>
        <taxon>metagenomes</taxon>
        <taxon>organismal metagenomes</taxon>
    </lineage>
</organism>
<dbReference type="EMBL" id="MN738786">
    <property type="protein sequence ID" value="QHT36894.1"/>
    <property type="molecule type" value="Genomic_DNA"/>
</dbReference>
<accession>A0A6C0F720</accession>
<protein>
    <submittedName>
        <fullName evidence="1">Uncharacterized protein</fullName>
    </submittedName>
</protein>
<name>A0A6C0F720_9ZZZZ</name>
<evidence type="ECO:0000313" key="1">
    <source>
        <dbReference type="EMBL" id="QHT36894.1"/>
    </source>
</evidence>
<dbReference type="AlphaFoldDB" id="A0A6C0F720"/>
<proteinExistence type="predicted"/>
<sequence length="172" mass="19468">MDPRLAIHNPTDDKGMFHMYQNSGYTRETKKRSLVVAFDIEDTTTFDVSVSEPLIIDFPSYAYLDSLTTFNADENGSLDKMAFVIKMDDFNHQNSGNSISSVDTNRSLVIPNEADATGKTRVHKGRKMNYISYEPPQKITQLKGTITFLNGNSINPSRETCRVIMEILFVEK</sequence>